<sequence length="281" mass="32336">MRTVQTTDGSESAKRKPIFSPTRIATYLECAVKYRYIYLDRIGRFYQRPRASYSFGTTLHLVLRQFHEQGASLTSEELVQSLRQNWVQAGYTDAAEEAQHLAMGEQIVAAYRQEITQRSEPRELFATEKTLSYDMGRYILQGRVDRIDRHPDGTLEIIDYKSGLTTVTPEDVASSLAMCCYQLLVKRLYPQAPVCATIYCLRTGEAATVALSDDALEEFAKDLDRIVEQILQTDFTEVYPKRIPLCDTCDFLLRCTRFWQQSKRREDVCEEEPPPHNAESE</sequence>
<protein>
    <submittedName>
        <fullName evidence="5">RecB family exonuclease</fullName>
    </submittedName>
</protein>
<evidence type="ECO:0000256" key="2">
    <source>
        <dbReference type="ARBA" id="ARBA00022806"/>
    </source>
</evidence>
<keyword evidence="3" id="KW-0234">DNA repair</keyword>
<keyword evidence="2" id="KW-0547">Nucleotide-binding</keyword>
<dbReference type="InterPro" id="IPR011335">
    <property type="entry name" value="Restrct_endonuc-II-like"/>
</dbReference>
<keyword evidence="5" id="KW-0540">Nuclease</keyword>
<keyword evidence="5" id="KW-0378">Hydrolase</keyword>
<dbReference type="RefSeq" id="WP_016483588.1">
    <property type="nucleotide sequence ID" value="NC_021487.1"/>
</dbReference>
<evidence type="ECO:0000313" key="6">
    <source>
        <dbReference type="Proteomes" id="UP000014227"/>
    </source>
</evidence>
<keyword evidence="6" id="KW-1185">Reference proteome</keyword>
<dbReference type="STRING" id="454171.CP488_01834"/>
<dbReference type="SUPFAM" id="SSF52980">
    <property type="entry name" value="Restriction endonuclease-like"/>
    <property type="match status" value="1"/>
</dbReference>
<dbReference type="HOGENOM" id="CLU_086290_0_0_0"/>
<dbReference type="EMBL" id="HF951689">
    <property type="protein sequence ID" value="CCW36068.1"/>
    <property type="molecule type" value="Genomic_DNA"/>
</dbReference>
<dbReference type="KEGG" id="ccz:CCALI_02261"/>
<dbReference type="GO" id="GO:0004527">
    <property type="term" value="F:exonuclease activity"/>
    <property type="evidence" value="ECO:0007669"/>
    <property type="project" value="UniProtKB-KW"/>
</dbReference>
<dbReference type="InterPro" id="IPR038726">
    <property type="entry name" value="PDDEXK_AddAB-type"/>
</dbReference>
<evidence type="ECO:0000256" key="1">
    <source>
        <dbReference type="ARBA" id="ARBA00022763"/>
    </source>
</evidence>
<keyword evidence="2" id="KW-0347">Helicase</keyword>
<evidence type="ECO:0000256" key="3">
    <source>
        <dbReference type="ARBA" id="ARBA00023204"/>
    </source>
</evidence>
<evidence type="ECO:0000313" key="5">
    <source>
        <dbReference type="EMBL" id="CCW36068.1"/>
    </source>
</evidence>
<feature type="domain" description="PD-(D/E)XK endonuclease-like" evidence="4">
    <location>
        <begin position="19"/>
        <end position="255"/>
    </location>
</feature>
<keyword evidence="5" id="KW-0269">Exonuclease</keyword>
<dbReference type="Proteomes" id="UP000014227">
    <property type="component" value="Chromosome I"/>
</dbReference>
<reference evidence="6" key="1">
    <citation type="submission" date="2013-03" db="EMBL/GenBank/DDBJ databases">
        <title>Genome sequence of Chthonomonas calidirosea, the first sequenced genome from the Armatimonadetes phylum (formally candidate division OP10).</title>
        <authorList>
            <person name="Lee K.C.Y."/>
            <person name="Morgan X.C."/>
            <person name="Dunfield P.F."/>
            <person name="Tamas I."/>
            <person name="Houghton K.M."/>
            <person name="Vyssotski M."/>
            <person name="Ryan J.L.J."/>
            <person name="Lagutin K."/>
            <person name="McDonald I.R."/>
            <person name="Stott M.B."/>
        </authorList>
    </citation>
    <scope>NUCLEOTIDE SEQUENCE [LARGE SCALE GENOMIC DNA]</scope>
    <source>
        <strain evidence="6">DSM 23976 / ICMP 18418 / T49</strain>
    </source>
</reference>
<proteinExistence type="predicted"/>
<dbReference type="InterPro" id="IPR011604">
    <property type="entry name" value="PDDEXK-like_dom_sf"/>
</dbReference>
<dbReference type="InParanoid" id="S0EW33"/>
<dbReference type="Gene3D" id="3.90.320.10">
    <property type="match status" value="1"/>
</dbReference>
<dbReference type="PATRIC" id="fig|1303518.3.peg.2350"/>
<organism evidence="5 6">
    <name type="scientific">Chthonomonas calidirosea (strain DSM 23976 / ICMP 18418 / T49)</name>
    <dbReference type="NCBI Taxonomy" id="1303518"/>
    <lineage>
        <taxon>Bacteria</taxon>
        <taxon>Bacillati</taxon>
        <taxon>Armatimonadota</taxon>
        <taxon>Chthonomonadia</taxon>
        <taxon>Chthonomonadales</taxon>
        <taxon>Chthonomonadaceae</taxon>
        <taxon>Chthonomonas</taxon>
    </lineage>
</organism>
<dbReference type="GO" id="GO:0004386">
    <property type="term" value="F:helicase activity"/>
    <property type="evidence" value="ECO:0007669"/>
    <property type="project" value="UniProtKB-KW"/>
</dbReference>
<accession>S0EW33</accession>
<dbReference type="AlphaFoldDB" id="S0EW33"/>
<dbReference type="eggNOG" id="COG2887">
    <property type="taxonomic scope" value="Bacteria"/>
</dbReference>
<gene>
    <name evidence="5" type="ORF">CCALI_02261</name>
</gene>
<keyword evidence="2" id="KW-0067">ATP-binding</keyword>
<name>S0EW33_CHTCT</name>
<dbReference type="Pfam" id="PF12705">
    <property type="entry name" value="PDDEXK_1"/>
    <property type="match status" value="1"/>
</dbReference>
<evidence type="ECO:0000259" key="4">
    <source>
        <dbReference type="Pfam" id="PF12705"/>
    </source>
</evidence>
<dbReference type="GO" id="GO:0006281">
    <property type="term" value="P:DNA repair"/>
    <property type="evidence" value="ECO:0007669"/>
    <property type="project" value="UniProtKB-KW"/>
</dbReference>
<keyword evidence="1" id="KW-0227">DNA damage</keyword>